<dbReference type="EMBL" id="RKHQ01000001">
    <property type="protein sequence ID" value="ROR95528.1"/>
    <property type="molecule type" value="Genomic_DNA"/>
</dbReference>
<dbReference type="Proteomes" id="UP000275356">
    <property type="component" value="Unassembled WGS sequence"/>
</dbReference>
<evidence type="ECO:0000313" key="1">
    <source>
        <dbReference type="EMBL" id="ROR95528.1"/>
    </source>
</evidence>
<gene>
    <name evidence="1" type="ORF">EDD28_0084</name>
</gene>
<proteinExistence type="predicted"/>
<dbReference type="RefSeq" id="WP_123737841.1">
    <property type="nucleotide sequence ID" value="NZ_RKHQ01000001.1"/>
</dbReference>
<organism evidence="1 2">
    <name type="scientific">Salana multivorans</name>
    <dbReference type="NCBI Taxonomy" id="120377"/>
    <lineage>
        <taxon>Bacteria</taxon>
        <taxon>Bacillati</taxon>
        <taxon>Actinomycetota</taxon>
        <taxon>Actinomycetes</taxon>
        <taxon>Micrococcales</taxon>
        <taxon>Beutenbergiaceae</taxon>
        <taxon>Salana</taxon>
    </lineage>
</organism>
<sequence>MGRQRQKREKVQDVAEVERLLREGATYQGMVDLYRAKYNIETSIQMWAKWRSKLGLPTRVGRHLSLIPWKLDPRHRHLTPVNMLRGLDRVRSGDESVPEALAQQVREWESRLREADRVVRYEPATEQGFFYVPRRPEDDDIVRWPKVVTARREGVSP</sequence>
<dbReference type="AlphaFoldDB" id="A0A3N2D791"/>
<reference evidence="1 2" key="1">
    <citation type="submission" date="2018-11" db="EMBL/GenBank/DDBJ databases">
        <title>Sequencing the genomes of 1000 actinobacteria strains.</title>
        <authorList>
            <person name="Klenk H.-P."/>
        </authorList>
    </citation>
    <scope>NUCLEOTIDE SEQUENCE [LARGE SCALE GENOMIC DNA]</scope>
    <source>
        <strain evidence="1 2">DSM 13521</strain>
    </source>
</reference>
<evidence type="ECO:0000313" key="2">
    <source>
        <dbReference type="Proteomes" id="UP000275356"/>
    </source>
</evidence>
<protein>
    <submittedName>
        <fullName evidence="1">Uncharacterized protein</fullName>
    </submittedName>
</protein>
<accession>A0A3N2D791</accession>
<dbReference type="OrthoDB" id="4167052at2"/>
<keyword evidence="2" id="KW-1185">Reference proteome</keyword>
<comment type="caution">
    <text evidence="1">The sequence shown here is derived from an EMBL/GenBank/DDBJ whole genome shotgun (WGS) entry which is preliminary data.</text>
</comment>
<name>A0A3N2D791_9MICO</name>